<evidence type="ECO:0000256" key="1">
    <source>
        <dbReference type="ARBA" id="ARBA00001933"/>
    </source>
</evidence>
<evidence type="ECO:0000256" key="5">
    <source>
        <dbReference type="ARBA" id="ARBA00022679"/>
    </source>
</evidence>
<evidence type="ECO:0000256" key="3">
    <source>
        <dbReference type="ARBA" id="ARBA00011738"/>
    </source>
</evidence>
<evidence type="ECO:0000256" key="6">
    <source>
        <dbReference type="ARBA" id="ARBA00022898"/>
    </source>
</evidence>
<name>A0A1M6J3N7_9CLOT</name>
<sequence>MNINFSSRVHGQAEDLQMLMKISECKSIISFSGGFPSPELFPSEEINKITNSILQRYPEIALQYGASEGFTKLRESICQKIMNKENSLNCTIENILITSGSQQGLDFVGKLFINKGDTIIVERPTYLGALTAFNAYEPEYEEVMMEQDGMDVNYAETILKRNKRVKFIYTVPDFQNPTGITMSLEKRKYLCFLAEKYNVPIIEDNPYRELIFTGEPNASIKSFDKGGYVVHLGTFSKTFCPGLRIGWVCAQSNIIDKLLVCKQGADLQCGTLNQYITWEFLNNYNLEGHIKILRSVYKKRKEFFIKCIKENLDNIVEYTDSQGGLFTYLKLPSTIESKHLLGVALENGISFVPGDSFYASGGDHNHIRLNYSYMDEKNTKKGLDILGKIIKDRL</sequence>
<organism evidence="8 9">
    <name type="scientific">Hathewaya proteolytica DSM 3090</name>
    <dbReference type="NCBI Taxonomy" id="1121331"/>
    <lineage>
        <taxon>Bacteria</taxon>
        <taxon>Bacillati</taxon>
        <taxon>Bacillota</taxon>
        <taxon>Clostridia</taxon>
        <taxon>Eubacteriales</taxon>
        <taxon>Clostridiaceae</taxon>
        <taxon>Hathewaya</taxon>
    </lineage>
</organism>
<dbReference type="InterPro" id="IPR015421">
    <property type="entry name" value="PyrdxlP-dep_Trfase_major"/>
</dbReference>
<comment type="subunit">
    <text evidence="3">Homodimer.</text>
</comment>
<dbReference type="GO" id="GO:1901605">
    <property type="term" value="P:alpha-amino acid metabolic process"/>
    <property type="evidence" value="ECO:0007669"/>
    <property type="project" value="TreeGrafter"/>
</dbReference>
<feature type="domain" description="Aminotransferase class I/classII large" evidence="7">
    <location>
        <begin position="62"/>
        <end position="384"/>
    </location>
</feature>
<evidence type="ECO:0000256" key="4">
    <source>
        <dbReference type="ARBA" id="ARBA00022576"/>
    </source>
</evidence>
<keyword evidence="5" id="KW-0808">Transferase</keyword>
<dbReference type="OrthoDB" id="9802328at2"/>
<dbReference type="SUPFAM" id="SSF53383">
    <property type="entry name" value="PLP-dependent transferases"/>
    <property type="match status" value="1"/>
</dbReference>
<dbReference type="CDD" id="cd00609">
    <property type="entry name" value="AAT_like"/>
    <property type="match status" value="1"/>
</dbReference>
<dbReference type="PANTHER" id="PTHR42790:SF19">
    <property type="entry name" value="KYNURENINE_ALPHA-AMINOADIPATE AMINOTRANSFERASE, MITOCHONDRIAL"/>
    <property type="match status" value="1"/>
</dbReference>
<keyword evidence="4" id="KW-0032">Aminotransferase</keyword>
<evidence type="ECO:0000313" key="8">
    <source>
        <dbReference type="EMBL" id="SHJ41313.1"/>
    </source>
</evidence>
<accession>A0A1M6J3N7</accession>
<evidence type="ECO:0000256" key="2">
    <source>
        <dbReference type="ARBA" id="ARBA00007441"/>
    </source>
</evidence>
<keyword evidence="6" id="KW-0663">Pyridoxal phosphate</keyword>
<keyword evidence="9" id="KW-1185">Reference proteome</keyword>
<dbReference type="EMBL" id="FRAD01000003">
    <property type="protein sequence ID" value="SHJ41313.1"/>
    <property type="molecule type" value="Genomic_DNA"/>
</dbReference>
<dbReference type="InterPro" id="IPR004839">
    <property type="entry name" value="Aminotransferase_I/II_large"/>
</dbReference>
<dbReference type="Proteomes" id="UP000183952">
    <property type="component" value="Unassembled WGS sequence"/>
</dbReference>
<evidence type="ECO:0000259" key="7">
    <source>
        <dbReference type="Pfam" id="PF00155"/>
    </source>
</evidence>
<dbReference type="FunFam" id="3.40.640.10:FF:000053">
    <property type="entry name" value="Aminotransferase, class I"/>
    <property type="match status" value="1"/>
</dbReference>
<dbReference type="AlphaFoldDB" id="A0A1M6J3N7"/>
<gene>
    <name evidence="8" type="ORF">SAMN02745248_00032</name>
</gene>
<dbReference type="Gene3D" id="3.90.1150.10">
    <property type="entry name" value="Aspartate Aminotransferase, domain 1"/>
    <property type="match status" value="1"/>
</dbReference>
<evidence type="ECO:0000313" key="9">
    <source>
        <dbReference type="Proteomes" id="UP000183952"/>
    </source>
</evidence>
<dbReference type="GO" id="GO:0030170">
    <property type="term" value="F:pyridoxal phosphate binding"/>
    <property type="evidence" value="ECO:0007669"/>
    <property type="project" value="InterPro"/>
</dbReference>
<dbReference type="STRING" id="1121331.SAMN02745248_00032"/>
<dbReference type="Pfam" id="PF00155">
    <property type="entry name" value="Aminotran_1_2"/>
    <property type="match status" value="1"/>
</dbReference>
<reference evidence="8 9" key="1">
    <citation type="submission" date="2016-11" db="EMBL/GenBank/DDBJ databases">
        <authorList>
            <person name="Jaros S."/>
            <person name="Januszkiewicz K."/>
            <person name="Wedrychowicz H."/>
        </authorList>
    </citation>
    <scope>NUCLEOTIDE SEQUENCE [LARGE SCALE GENOMIC DNA]</scope>
    <source>
        <strain evidence="8 9">DSM 3090</strain>
    </source>
</reference>
<dbReference type="InterPro" id="IPR015422">
    <property type="entry name" value="PyrdxlP-dep_Trfase_small"/>
</dbReference>
<dbReference type="RefSeq" id="WP_072900976.1">
    <property type="nucleotide sequence ID" value="NZ_FRAD01000003.1"/>
</dbReference>
<comment type="cofactor">
    <cofactor evidence="1">
        <name>pyridoxal 5'-phosphate</name>
        <dbReference type="ChEBI" id="CHEBI:597326"/>
    </cofactor>
</comment>
<dbReference type="PANTHER" id="PTHR42790">
    <property type="entry name" value="AMINOTRANSFERASE"/>
    <property type="match status" value="1"/>
</dbReference>
<dbReference type="InterPro" id="IPR015424">
    <property type="entry name" value="PyrdxlP-dep_Trfase"/>
</dbReference>
<comment type="similarity">
    <text evidence="2">Belongs to the class-I pyridoxal-phosphate-dependent aminotransferase family.</text>
</comment>
<dbReference type="GO" id="GO:0008483">
    <property type="term" value="F:transaminase activity"/>
    <property type="evidence" value="ECO:0007669"/>
    <property type="project" value="UniProtKB-KW"/>
</dbReference>
<dbReference type="InterPro" id="IPR050859">
    <property type="entry name" value="Class-I_PLP-dep_aminotransf"/>
</dbReference>
<proteinExistence type="inferred from homology"/>
<protein>
    <submittedName>
        <fullName evidence="8">2-aminoadipate transaminase</fullName>
    </submittedName>
</protein>
<dbReference type="Gene3D" id="3.40.640.10">
    <property type="entry name" value="Type I PLP-dependent aspartate aminotransferase-like (Major domain)"/>
    <property type="match status" value="1"/>
</dbReference>